<evidence type="ECO:0000313" key="2">
    <source>
        <dbReference type="EMBL" id="MDQ1105958.1"/>
    </source>
</evidence>
<comment type="caution">
    <text evidence="2">The sequence shown here is derived from an EMBL/GenBank/DDBJ whole genome shotgun (WGS) entry which is preliminary data.</text>
</comment>
<dbReference type="CDD" id="cd07067">
    <property type="entry name" value="HP_PGM_like"/>
    <property type="match status" value="1"/>
</dbReference>
<proteinExistence type="predicted"/>
<sequence>MGTLLLVRHGQSSWGGAEDGTDEEALTPLGWEQSRLLGAALAARGVVPELVVHAGRRMHRETVEALTVTGGWGARTTVDERWADYDHGEVLRAHLPTMVGGGDPDPQQFQQWLQMAMMRWTSGDHDDYAESFAAFTRRTQAALSEAADRVGRTGTIVVVTSGGPVAWLTAAMVGLWNPESDPAELAGPWTRLTPVVVNTSLTKVTVGLRGVRLVSFNEHSHLETGPASAC</sequence>
<dbReference type="PANTHER" id="PTHR20935:SF0">
    <property type="entry name" value="SERINE_THREONINE-PROTEIN PHOSPHATASE PGAM5, MITOCHONDRIAL"/>
    <property type="match status" value="1"/>
</dbReference>
<dbReference type="Pfam" id="PF00300">
    <property type="entry name" value="His_Phos_1"/>
    <property type="match status" value="1"/>
</dbReference>
<name>A0AAJ1U626_9ACTN</name>
<dbReference type="SUPFAM" id="SSF53254">
    <property type="entry name" value="Phosphoglycerate mutase-like"/>
    <property type="match status" value="1"/>
</dbReference>
<accession>A0AAJ1U626</accession>
<dbReference type="GO" id="GO:0016787">
    <property type="term" value="F:hydrolase activity"/>
    <property type="evidence" value="ECO:0007669"/>
    <property type="project" value="UniProtKB-KW"/>
</dbReference>
<dbReference type="AlphaFoldDB" id="A0AAJ1U626"/>
<reference evidence="2" key="1">
    <citation type="submission" date="2023-07" db="EMBL/GenBank/DDBJ databases">
        <title>Functional and genomic diversity of the sorghum phyllosphere microbiome.</title>
        <authorList>
            <person name="Shade A."/>
        </authorList>
    </citation>
    <scope>NUCLEOTIDE SEQUENCE</scope>
    <source>
        <strain evidence="2">SORGH_AS_1067</strain>
    </source>
</reference>
<dbReference type="InterPro" id="IPR013078">
    <property type="entry name" value="His_Pase_superF_clade-1"/>
</dbReference>
<dbReference type="RefSeq" id="WP_307202668.1">
    <property type="nucleotide sequence ID" value="NZ_JAUTAN010000001.1"/>
</dbReference>
<evidence type="ECO:0000256" key="1">
    <source>
        <dbReference type="ARBA" id="ARBA00022801"/>
    </source>
</evidence>
<dbReference type="Gene3D" id="3.40.50.1240">
    <property type="entry name" value="Phosphoglycerate mutase-like"/>
    <property type="match status" value="1"/>
</dbReference>
<keyword evidence="1" id="KW-0378">Hydrolase</keyword>
<evidence type="ECO:0000313" key="3">
    <source>
        <dbReference type="Proteomes" id="UP001239215"/>
    </source>
</evidence>
<organism evidence="2 3">
    <name type="scientific">Nocardioides zeae</name>
    <dbReference type="NCBI Taxonomy" id="1457234"/>
    <lineage>
        <taxon>Bacteria</taxon>
        <taxon>Bacillati</taxon>
        <taxon>Actinomycetota</taxon>
        <taxon>Actinomycetes</taxon>
        <taxon>Propionibacteriales</taxon>
        <taxon>Nocardioidaceae</taxon>
        <taxon>Nocardioides</taxon>
    </lineage>
</organism>
<gene>
    <name evidence="2" type="ORF">QE405_003242</name>
</gene>
<dbReference type="InterPro" id="IPR029033">
    <property type="entry name" value="His_PPase_superfam"/>
</dbReference>
<dbReference type="PANTHER" id="PTHR20935">
    <property type="entry name" value="PHOSPHOGLYCERATE MUTASE-RELATED"/>
    <property type="match status" value="1"/>
</dbReference>
<dbReference type="EMBL" id="JAUTAN010000001">
    <property type="protein sequence ID" value="MDQ1105958.1"/>
    <property type="molecule type" value="Genomic_DNA"/>
</dbReference>
<dbReference type="Proteomes" id="UP001239215">
    <property type="component" value="Unassembled WGS sequence"/>
</dbReference>
<dbReference type="InterPro" id="IPR051021">
    <property type="entry name" value="Mito_Ser/Thr_phosphatase"/>
</dbReference>
<protein>
    <submittedName>
        <fullName evidence="2">Broad specificity phosphatase PhoE</fullName>
    </submittedName>
</protein>